<organism evidence="2 3">
    <name type="scientific">Microbispora corallina</name>
    <dbReference type="NCBI Taxonomy" id="83302"/>
    <lineage>
        <taxon>Bacteria</taxon>
        <taxon>Bacillati</taxon>
        <taxon>Actinomycetota</taxon>
        <taxon>Actinomycetes</taxon>
        <taxon>Streptosporangiales</taxon>
        <taxon>Streptosporangiaceae</taxon>
        <taxon>Microbispora</taxon>
    </lineage>
</organism>
<dbReference type="InterPro" id="IPR036397">
    <property type="entry name" value="RNaseH_sf"/>
</dbReference>
<protein>
    <recommendedName>
        <fullName evidence="4">Holliday junction nuclease RuvC</fullName>
    </recommendedName>
</protein>
<evidence type="ECO:0000256" key="1">
    <source>
        <dbReference type="SAM" id="MobiDB-lite"/>
    </source>
</evidence>
<accession>A0ABQ4GBK4</accession>
<keyword evidence="3" id="KW-1185">Reference proteome</keyword>
<gene>
    <name evidence="2" type="ORF">Mco01_74420</name>
</gene>
<dbReference type="EMBL" id="BOOC01000059">
    <property type="protein sequence ID" value="GIH44442.1"/>
    <property type="molecule type" value="Genomic_DNA"/>
</dbReference>
<sequence>MTADMSTTLGAPAIGGGAPSLSAVRPGTAPAAASDPAPTSLGSGADAPHVIGIDLSLTATGIASSRGWHITVGTEGVTTLPVADRADSLASLSRDIALHIKQPDLVVIEANAAARAYGGASERAGLWWFLVHHLLKQGIPVAEVPPSVRMLYATGKGQASKGAIIEAVATYWPTWKSGGNDNIADAAVLMALGRDHLGAPLAAVPAKHRTALAKVTWPEVAG</sequence>
<dbReference type="Proteomes" id="UP000603904">
    <property type="component" value="Unassembled WGS sequence"/>
</dbReference>
<evidence type="ECO:0000313" key="2">
    <source>
        <dbReference type="EMBL" id="GIH44442.1"/>
    </source>
</evidence>
<feature type="region of interest" description="Disordered" evidence="1">
    <location>
        <begin position="16"/>
        <end position="43"/>
    </location>
</feature>
<reference evidence="2 3" key="1">
    <citation type="submission" date="2021-01" db="EMBL/GenBank/DDBJ databases">
        <title>Whole genome shotgun sequence of Microbispora corallina NBRC 16416.</title>
        <authorList>
            <person name="Komaki H."/>
            <person name="Tamura T."/>
        </authorList>
    </citation>
    <scope>NUCLEOTIDE SEQUENCE [LARGE SCALE GENOMIC DNA]</scope>
    <source>
        <strain evidence="2 3">NBRC 16416</strain>
    </source>
</reference>
<comment type="caution">
    <text evidence="2">The sequence shown here is derived from an EMBL/GenBank/DDBJ whole genome shotgun (WGS) entry which is preliminary data.</text>
</comment>
<proteinExistence type="predicted"/>
<dbReference type="InterPro" id="IPR012337">
    <property type="entry name" value="RNaseH-like_sf"/>
</dbReference>
<evidence type="ECO:0008006" key="4">
    <source>
        <dbReference type="Google" id="ProtNLM"/>
    </source>
</evidence>
<dbReference type="Gene3D" id="3.30.420.10">
    <property type="entry name" value="Ribonuclease H-like superfamily/Ribonuclease H"/>
    <property type="match status" value="1"/>
</dbReference>
<name>A0ABQ4GBK4_9ACTN</name>
<dbReference type="SUPFAM" id="SSF53098">
    <property type="entry name" value="Ribonuclease H-like"/>
    <property type="match status" value="1"/>
</dbReference>
<feature type="compositionally biased region" description="Low complexity" evidence="1">
    <location>
        <begin position="26"/>
        <end position="40"/>
    </location>
</feature>
<evidence type="ECO:0000313" key="3">
    <source>
        <dbReference type="Proteomes" id="UP000603904"/>
    </source>
</evidence>